<comment type="similarity">
    <text evidence="1">Belongs to the plant LTP family.</text>
</comment>
<dbReference type="SUPFAM" id="SSF47699">
    <property type="entry name" value="Bifunctional inhibitor/lipid-transfer protein/seed storage 2S albumin"/>
    <property type="match status" value="1"/>
</dbReference>
<dbReference type="EMBL" id="OZ034818">
    <property type="protein sequence ID" value="CAL1391106.1"/>
    <property type="molecule type" value="Genomic_DNA"/>
</dbReference>
<dbReference type="InterPro" id="IPR036312">
    <property type="entry name" value="Bifun_inhib/LTP/seed_sf"/>
</dbReference>
<dbReference type="GO" id="GO:0008289">
    <property type="term" value="F:lipid binding"/>
    <property type="evidence" value="ECO:0007669"/>
    <property type="project" value="InterPro"/>
</dbReference>
<protein>
    <recommendedName>
        <fullName evidence="4">Bifunctional inhibitor/plant lipid transfer protein/seed storage helical domain-containing protein</fullName>
    </recommendedName>
</protein>
<dbReference type="Pfam" id="PF00234">
    <property type="entry name" value="Tryp_alpha_amyl"/>
    <property type="match status" value="1"/>
</dbReference>
<feature type="domain" description="Bifunctional inhibitor/plant lipid transfer protein/seed storage helical" evidence="4">
    <location>
        <begin position="34"/>
        <end position="85"/>
    </location>
</feature>
<dbReference type="InterPro" id="IPR016140">
    <property type="entry name" value="Bifunc_inhib/LTP/seed_store"/>
</dbReference>
<evidence type="ECO:0000256" key="3">
    <source>
        <dbReference type="SAM" id="SignalP"/>
    </source>
</evidence>
<evidence type="ECO:0000259" key="4">
    <source>
        <dbReference type="Pfam" id="PF00234"/>
    </source>
</evidence>
<name>A0AAV2EYP7_9ROSI</name>
<evidence type="ECO:0000313" key="6">
    <source>
        <dbReference type="Proteomes" id="UP001497516"/>
    </source>
</evidence>
<proteinExistence type="inferred from homology"/>
<feature type="signal peptide" evidence="3">
    <location>
        <begin position="1"/>
        <end position="22"/>
    </location>
</feature>
<dbReference type="Gene3D" id="1.10.110.10">
    <property type="entry name" value="Plant lipid-transfer and hydrophobic proteins"/>
    <property type="match status" value="1"/>
</dbReference>
<sequence length="98" mass="10423">MMMKKNLLLVVIVVSSVVICDQAMIFVAAAEPRCGAFKKAVQPCMAYVKGSCDVVSQACCDGIKAHLAHAKKKQQTDSCKCITESKARVQSVADACGL</sequence>
<dbReference type="PRINTS" id="PR00382">
    <property type="entry name" value="LIPIDTRNSFER"/>
</dbReference>
<keyword evidence="6" id="KW-1185">Reference proteome</keyword>
<dbReference type="Proteomes" id="UP001497516">
    <property type="component" value="Chromosome 5"/>
</dbReference>
<reference evidence="5 6" key="1">
    <citation type="submission" date="2024-04" db="EMBL/GenBank/DDBJ databases">
        <authorList>
            <person name="Fracassetti M."/>
        </authorList>
    </citation>
    <scope>NUCLEOTIDE SEQUENCE [LARGE SCALE GENOMIC DNA]</scope>
</reference>
<evidence type="ECO:0000256" key="1">
    <source>
        <dbReference type="ARBA" id="ARBA00009748"/>
    </source>
</evidence>
<gene>
    <name evidence="5" type="ORF">LTRI10_LOCUS31851</name>
</gene>
<organism evidence="5 6">
    <name type="scientific">Linum trigynum</name>
    <dbReference type="NCBI Taxonomy" id="586398"/>
    <lineage>
        <taxon>Eukaryota</taxon>
        <taxon>Viridiplantae</taxon>
        <taxon>Streptophyta</taxon>
        <taxon>Embryophyta</taxon>
        <taxon>Tracheophyta</taxon>
        <taxon>Spermatophyta</taxon>
        <taxon>Magnoliopsida</taxon>
        <taxon>eudicotyledons</taxon>
        <taxon>Gunneridae</taxon>
        <taxon>Pentapetalae</taxon>
        <taxon>rosids</taxon>
        <taxon>fabids</taxon>
        <taxon>Malpighiales</taxon>
        <taxon>Linaceae</taxon>
        <taxon>Linum</taxon>
    </lineage>
</organism>
<dbReference type="GO" id="GO:0006869">
    <property type="term" value="P:lipid transport"/>
    <property type="evidence" value="ECO:0007669"/>
    <property type="project" value="InterPro"/>
</dbReference>
<keyword evidence="3" id="KW-0732">Signal</keyword>
<evidence type="ECO:0000313" key="5">
    <source>
        <dbReference type="EMBL" id="CAL1391106.1"/>
    </source>
</evidence>
<dbReference type="AlphaFoldDB" id="A0AAV2EYP7"/>
<accession>A0AAV2EYP7</accession>
<dbReference type="InterPro" id="IPR000528">
    <property type="entry name" value="Plant_nsLTP"/>
</dbReference>
<keyword evidence="2" id="KW-1015">Disulfide bond</keyword>
<feature type="chain" id="PRO_5043673927" description="Bifunctional inhibitor/plant lipid transfer protein/seed storage helical domain-containing protein" evidence="3">
    <location>
        <begin position="23"/>
        <end position="98"/>
    </location>
</feature>
<evidence type="ECO:0000256" key="2">
    <source>
        <dbReference type="ARBA" id="ARBA00023157"/>
    </source>
</evidence>